<feature type="compositionally biased region" description="Polar residues" evidence="1">
    <location>
        <begin position="101"/>
        <end position="112"/>
    </location>
</feature>
<reference evidence="3 4" key="1">
    <citation type="submission" date="2024-03" db="EMBL/GenBank/DDBJ databases">
        <title>Two novel species of the genus Flavobacterium exhibiting potentially degradation of complex polysaccharides.</title>
        <authorList>
            <person name="Lian X."/>
        </authorList>
    </citation>
    <scope>NUCLEOTIDE SEQUENCE [LARGE SCALE GENOMIC DNA]</scope>
    <source>
        <strain evidence="4">j3</strain>
    </source>
</reference>
<evidence type="ECO:0000313" key="4">
    <source>
        <dbReference type="Proteomes" id="UP001460072"/>
    </source>
</evidence>
<keyword evidence="2" id="KW-0472">Membrane</keyword>
<keyword evidence="2" id="KW-0812">Transmembrane</keyword>
<organism evidence="3 4">
    <name type="scientific">Flavobacterium aureirubrum</name>
    <dbReference type="NCBI Taxonomy" id="3133147"/>
    <lineage>
        <taxon>Bacteria</taxon>
        <taxon>Pseudomonadati</taxon>
        <taxon>Bacteroidota</taxon>
        <taxon>Flavobacteriia</taxon>
        <taxon>Flavobacteriales</taxon>
        <taxon>Flavobacteriaceae</taxon>
        <taxon>Flavobacterium</taxon>
    </lineage>
</organism>
<name>A0ABU9N133_9FLAO</name>
<feature type="compositionally biased region" description="Basic and acidic residues" evidence="1">
    <location>
        <begin position="145"/>
        <end position="156"/>
    </location>
</feature>
<feature type="compositionally biased region" description="Basic and acidic residues" evidence="1">
    <location>
        <begin position="117"/>
        <end position="131"/>
    </location>
</feature>
<accession>A0ABU9N133</accession>
<dbReference type="Proteomes" id="UP001460072">
    <property type="component" value="Unassembled WGS sequence"/>
</dbReference>
<feature type="region of interest" description="Disordered" evidence="1">
    <location>
        <begin position="72"/>
        <end position="164"/>
    </location>
</feature>
<feature type="transmembrane region" description="Helical" evidence="2">
    <location>
        <begin position="42"/>
        <end position="62"/>
    </location>
</feature>
<gene>
    <name evidence="3" type="ORF">WFZ85_02310</name>
</gene>
<sequence>MNERKNIERIFQEKFKDFEVNPAEEVWVNIEKKLEEKKRRRIIPFWWKLSGVAALFLIGFFVSKSFFIAPNSTENPTVTDINSNQQKSPKTNPMPGENLRENNPTTISSSDDVVTYSKERNDSGEKLREDNPNTSSSTDAVVTNSKEKKDNIENRNEINSISNKSKKVIVERKFENQNTSKNKSNGKNTKSLLDENILYKSENEIAINNENKNGMSSKKDTKSVSNLDEKAKQIVPSEDVANNSKTINLEDLKNNNSMAATTEVEKKTNDSVIKNSVVTNALEELLNEKESKTKQEAKVNRWQLTSNVAPIFLGSISNGSAIDPVLDNNSKTYNTSVGFGLGVSYSATSKLSVRTGLNKVNMSYNTNDIMFFASIESRGLKGVTPTRSSAMMEIHSAISNNNSVNSASENAMLPFESALSQQNTGYLNQEIGYLEMPLEMTYMLVNKKFGLKVIGGFSTLLLQENAITVVSDNNSMLLGKANNLNNIHFSTNIGVGMKYSFLKSFEFNIEPTLKYQLNTFSSNAGDFRPYIFGVYSGVSYRF</sequence>
<proteinExistence type="predicted"/>
<evidence type="ECO:0000256" key="1">
    <source>
        <dbReference type="SAM" id="MobiDB-lite"/>
    </source>
</evidence>
<feature type="compositionally biased region" description="Polar residues" evidence="1">
    <location>
        <begin position="72"/>
        <end position="91"/>
    </location>
</feature>
<protein>
    <recommendedName>
        <fullName evidence="5">Outer membrane protein beta-barrel domain-containing protein</fullName>
    </recommendedName>
</protein>
<feature type="compositionally biased region" description="Polar residues" evidence="1">
    <location>
        <begin position="132"/>
        <end position="144"/>
    </location>
</feature>
<evidence type="ECO:0000313" key="3">
    <source>
        <dbReference type="EMBL" id="MEM0541437.1"/>
    </source>
</evidence>
<evidence type="ECO:0008006" key="5">
    <source>
        <dbReference type="Google" id="ProtNLM"/>
    </source>
</evidence>
<evidence type="ECO:0000256" key="2">
    <source>
        <dbReference type="SAM" id="Phobius"/>
    </source>
</evidence>
<dbReference type="RefSeq" id="WP_342694674.1">
    <property type="nucleotide sequence ID" value="NZ_JBCGDO010000002.1"/>
</dbReference>
<comment type="caution">
    <text evidence="3">The sequence shown here is derived from an EMBL/GenBank/DDBJ whole genome shotgun (WGS) entry which is preliminary data.</text>
</comment>
<keyword evidence="2" id="KW-1133">Transmembrane helix</keyword>
<dbReference type="EMBL" id="JBCGDO010000002">
    <property type="protein sequence ID" value="MEM0541437.1"/>
    <property type="molecule type" value="Genomic_DNA"/>
</dbReference>
<keyword evidence="4" id="KW-1185">Reference proteome</keyword>